<keyword evidence="3" id="KW-1000">Mitochondrion outer membrane</keyword>
<evidence type="ECO:0000313" key="7">
    <source>
        <dbReference type="Proteomes" id="UP000694569"/>
    </source>
</evidence>
<keyword evidence="4" id="KW-1133">Transmembrane helix</keyword>
<dbReference type="Proteomes" id="UP000694569">
    <property type="component" value="Unplaced"/>
</dbReference>
<accession>A0A8C5W7N4</accession>
<dbReference type="PANTHER" id="PTHR10780:SF20">
    <property type="entry name" value="MITOCHONDRIAL CARRIER HOMOLOG 2"/>
    <property type="match status" value="1"/>
</dbReference>
<dbReference type="GO" id="GO:0005741">
    <property type="term" value="C:mitochondrial outer membrane"/>
    <property type="evidence" value="ECO:0007669"/>
    <property type="project" value="UniProtKB-SubCell"/>
</dbReference>
<evidence type="ECO:0000256" key="3">
    <source>
        <dbReference type="ARBA" id="ARBA00022787"/>
    </source>
</evidence>
<dbReference type="AlphaFoldDB" id="A0A8C5W7N4"/>
<keyword evidence="5" id="KW-0496">Mitochondrion</keyword>
<name>A0A8C5W7N4_9ANUR</name>
<dbReference type="OrthoDB" id="10253709at2759"/>
<evidence type="ECO:0000313" key="6">
    <source>
        <dbReference type="Ensembl" id="ENSLLEP00000023748.1"/>
    </source>
</evidence>
<organism evidence="6 7">
    <name type="scientific">Leptobrachium leishanense</name>
    <name type="common">Leishan spiny toad</name>
    <dbReference type="NCBI Taxonomy" id="445787"/>
    <lineage>
        <taxon>Eukaryota</taxon>
        <taxon>Metazoa</taxon>
        <taxon>Chordata</taxon>
        <taxon>Craniata</taxon>
        <taxon>Vertebrata</taxon>
        <taxon>Euteleostomi</taxon>
        <taxon>Amphibia</taxon>
        <taxon>Batrachia</taxon>
        <taxon>Anura</taxon>
        <taxon>Pelobatoidea</taxon>
        <taxon>Megophryidae</taxon>
        <taxon>Leptobrachium</taxon>
    </lineage>
</organism>
<keyword evidence="7" id="KW-1185">Reference proteome</keyword>
<evidence type="ECO:0000256" key="4">
    <source>
        <dbReference type="ARBA" id="ARBA00022989"/>
    </source>
</evidence>
<reference evidence="6" key="2">
    <citation type="submission" date="2025-09" db="UniProtKB">
        <authorList>
            <consortium name="Ensembl"/>
        </authorList>
    </citation>
    <scope>IDENTIFICATION</scope>
</reference>
<proteinExistence type="predicted"/>
<dbReference type="PANTHER" id="PTHR10780">
    <property type="entry name" value="MITOCHONDRIAL CARRIER HOMOLOG"/>
    <property type="match status" value="1"/>
</dbReference>
<keyword evidence="4" id="KW-0812">Transmembrane</keyword>
<keyword evidence="2" id="KW-0677">Repeat</keyword>
<keyword evidence="4" id="KW-0472">Membrane</keyword>
<evidence type="ECO:0000256" key="5">
    <source>
        <dbReference type="ARBA" id="ARBA00023128"/>
    </source>
</evidence>
<sequence>INFCTSQPPAASSFHLLTLPATRSTVQREAFFSILDEEIQKTSALGYHFLLIPRLLGDIFSLWICNMVAYLINTYALENGAVGEMIRYSQAVTGFLIDCWRQLSREGNMSQGNSLFFRKVPAGKKYIYEQKRILLKH</sequence>
<evidence type="ECO:0000256" key="1">
    <source>
        <dbReference type="ARBA" id="ARBA00004374"/>
    </source>
</evidence>
<protein>
    <submittedName>
        <fullName evidence="6">Uncharacterized protein</fullName>
    </submittedName>
</protein>
<dbReference type="GO" id="GO:0043065">
    <property type="term" value="P:positive regulation of apoptotic process"/>
    <property type="evidence" value="ECO:0007669"/>
    <property type="project" value="TreeGrafter"/>
</dbReference>
<evidence type="ECO:0000256" key="2">
    <source>
        <dbReference type="ARBA" id="ARBA00022737"/>
    </source>
</evidence>
<reference evidence="6" key="1">
    <citation type="submission" date="2025-08" db="UniProtKB">
        <authorList>
            <consortium name="Ensembl"/>
        </authorList>
    </citation>
    <scope>IDENTIFICATION</scope>
</reference>
<dbReference type="Ensembl" id="ENSLLET00000024656.1">
    <property type="protein sequence ID" value="ENSLLEP00000023748.1"/>
    <property type="gene ID" value="ENSLLEG00000015080.1"/>
</dbReference>
<comment type="subcellular location">
    <subcellularLocation>
        <location evidence="1">Mitochondrion outer membrane</location>
        <topology evidence="1">Multi-pass membrane protein</topology>
    </subcellularLocation>
</comment>